<dbReference type="GO" id="GO:0042597">
    <property type="term" value="C:periplasmic space"/>
    <property type="evidence" value="ECO:0007669"/>
    <property type="project" value="TreeGrafter"/>
</dbReference>
<comment type="catalytic activity">
    <reaction evidence="6">
        <text>a sn-glycero-3-phosphodiester + H2O = an alcohol + sn-glycerol 3-phosphate + H(+)</text>
        <dbReference type="Rhea" id="RHEA:12969"/>
        <dbReference type="ChEBI" id="CHEBI:15377"/>
        <dbReference type="ChEBI" id="CHEBI:15378"/>
        <dbReference type="ChEBI" id="CHEBI:30879"/>
        <dbReference type="ChEBI" id="CHEBI:57597"/>
        <dbReference type="ChEBI" id="CHEBI:83408"/>
        <dbReference type="EC" id="3.1.4.46"/>
    </reaction>
</comment>
<evidence type="ECO:0000256" key="4">
    <source>
        <dbReference type="ARBA" id="ARBA00022798"/>
    </source>
</evidence>
<dbReference type="Proteomes" id="UP000586918">
    <property type="component" value="Unassembled WGS sequence"/>
</dbReference>
<protein>
    <recommendedName>
        <fullName evidence="2">glycerophosphodiester phosphodiesterase</fullName>
        <ecNumber evidence="2">3.1.4.46</ecNumber>
    </recommendedName>
</protein>
<feature type="domain" description="GP-PDE" evidence="8">
    <location>
        <begin position="41"/>
        <end position="366"/>
    </location>
</feature>
<evidence type="ECO:0000313" key="10">
    <source>
        <dbReference type="Proteomes" id="UP000586918"/>
    </source>
</evidence>
<dbReference type="Pfam" id="PF03009">
    <property type="entry name" value="GDPD"/>
    <property type="match status" value="1"/>
</dbReference>
<evidence type="ECO:0000256" key="1">
    <source>
        <dbReference type="ARBA" id="ARBA00007277"/>
    </source>
</evidence>
<name>A0A848DDJ9_9PSEU</name>
<dbReference type="PANTHER" id="PTHR43620">
    <property type="entry name" value="GLYCEROPHOSPHORYL DIESTER PHOSPHODIESTERASE"/>
    <property type="match status" value="1"/>
</dbReference>
<evidence type="ECO:0000256" key="7">
    <source>
        <dbReference type="SAM" id="SignalP"/>
    </source>
</evidence>
<dbReference type="GO" id="GO:0008889">
    <property type="term" value="F:glycerophosphodiester phosphodiesterase activity"/>
    <property type="evidence" value="ECO:0007669"/>
    <property type="project" value="UniProtKB-EC"/>
</dbReference>
<evidence type="ECO:0000256" key="6">
    <source>
        <dbReference type="ARBA" id="ARBA00047512"/>
    </source>
</evidence>
<dbReference type="GO" id="GO:0006629">
    <property type="term" value="P:lipid metabolic process"/>
    <property type="evidence" value="ECO:0007669"/>
    <property type="project" value="InterPro"/>
</dbReference>
<gene>
    <name evidence="9" type="ORF">HF519_03600</name>
</gene>
<keyword evidence="10" id="KW-1185">Reference proteome</keyword>
<evidence type="ECO:0000313" key="9">
    <source>
        <dbReference type="EMBL" id="NMH90680.1"/>
    </source>
</evidence>
<keyword evidence="4" id="KW-0319">Glycerol metabolism</keyword>
<dbReference type="EC" id="3.1.4.46" evidence="2"/>
<reference evidence="9 10" key="1">
    <citation type="submission" date="2020-04" db="EMBL/GenBank/DDBJ databases">
        <authorList>
            <person name="Klaysubun C."/>
            <person name="Duangmal K."/>
            <person name="Lipun K."/>
        </authorList>
    </citation>
    <scope>NUCLEOTIDE SEQUENCE [LARGE SCALE GENOMIC DNA]</scope>
    <source>
        <strain evidence="9 10">DSM 45300</strain>
    </source>
</reference>
<comment type="caution">
    <text evidence="9">The sequence shown here is derived from an EMBL/GenBank/DDBJ whole genome shotgun (WGS) entry which is preliminary data.</text>
</comment>
<evidence type="ECO:0000259" key="8">
    <source>
        <dbReference type="PROSITE" id="PS51704"/>
    </source>
</evidence>
<feature type="chain" id="PRO_5038722457" description="glycerophosphodiester phosphodiesterase" evidence="7">
    <location>
        <begin position="21"/>
        <end position="374"/>
    </location>
</feature>
<organism evidence="9 10">
    <name type="scientific">Pseudonocardia bannensis</name>
    <dbReference type="NCBI Taxonomy" id="630973"/>
    <lineage>
        <taxon>Bacteria</taxon>
        <taxon>Bacillati</taxon>
        <taxon>Actinomycetota</taxon>
        <taxon>Actinomycetes</taxon>
        <taxon>Pseudonocardiales</taxon>
        <taxon>Pseudonocardiaceae</taxon>
        <taxon>Pseudonocardia</taxon>
    </lineage>
</organism>
<keyword evidence="3 7" id="KW-0732">Signal</keyword>
<proteinExistence type="inferred from homology"/>
<evidence type="ECO:0000256" key="3">
    <source>
        <dbReference type="ARBA" id="ARBA00022729"/>
    </source>
</evidence>
<dbReference type="InterPro" id="IPR017946">
    <property type="entry name" value="PLC-like_Pdiesterase_TIM-brl"/>
</dbReference>
<dbReference type="PANTHER" id="PTHR43620:SF7">
    <property type="entry name" value="GLYCEROPHOSPHODIESTER PHOSPHODIESTERASE GDPD5-RELATED"/>
    <property type="match status" value="1"/>
</dbReference>
<dbReference type="AlphaFoldDB" id="A0A848DDJ9"/>
<dbReference type="SUPFAM" id="SSF51695">
    <property type="entry name" value="PLC-like phosphodiesterases"/>
    <property type="match status" value="1"/>
</dbReference>
<dbReference type="PROSITE" id="PS51704">
    <property type="entry name" value="GP_PDE"/>
    <property type="match status" value="1"/>
</dbReference>
<dbReference type="EMBL" id="JAAXKZ010000007">
    <property type="protein sequence ID" value="NMH90680.1"/>
    <property type="molecule type" value="Genomic_DNA"/>
</dbReference>
<dbReference type="GO" id="GO:0006071">
    <property type="term" value="P:glycerol metabolic process"/>
    <property type="evidence" value="ECO:0007669"/>
    <property type="project" value="UniProtKB-KW"/>
</dbReference>
<keyword evidence="5" id="KW-0378">Hydrolase</keyword>
<accession>A0A848DDJ9</accession>
<evidence type="ECO:0000256" key="5">
    <source>
        <dbReference type="ARBA" id="ARBA00022801"/>
    </source>
</evidence>
<dbReference type="Gene3D" id="3.20.20.190">
    <property type="entry name" value="Phosphatidylinositol (PI) phosphodiesterase"/>
    <property type="match status" value="1"/>
</dbReference>
<feature type="signal peptide" evidence="7">
    <location>
        <begin position="1"/>
        <end position="20"/>
    </location>
</feature>
<dbReference type="InterPro" id="IPR030395">
    <property type="entry name" value="GP_PDE_dom"/>
</dbReference>
<comment type="similarity">
    <text evidence="1">Belongs to the glycerophosphoryl diester phosphodiesterase family.</text>
</comment>
<dbReference type="RefSeq" id="WP_169410172.1">
    <property type="nucleotide sequence ID" value="NZ_JAAXKZ010000007.1"/>
</dbReference>
<dbReference type="CDD" id="cd08602">
    <property type="entry name" value="GDPD_ScGlpQ1_like"/>
    <property type="match status" value="1"/>
</dbReference>
<sequence length="374" mass="39807">MPSPLRGLVAAALTTLALVSAPPAGTFARAPGRAGRPAAAPVVIGHRGASGYRPEHTLAAYELAARMGADFIEPDLVTTSDGVLVARHEPEIGGTTDVAARPEFAERRTTKTIDGVAHDGWFAEDFTLAELRTLRATERIPEIRQENTIYDGRYRVPTFDEVLALRERLSDELGREIGVYPETKSPSYFASIGRPLEPALVAAIERAGLNRPDAPVFVQSFETQNLRALRGQLKVGLIQLMQATGAPADLAAAGDPRGYADLVTPQGLADIATYADGIGPDKDLVIGRDASEALGEPTALVTDAHAVGLLVHPYTFRNENRFLPAQFRSHGGEADYGDAFAEYEAFLRAGVDGVFTDSPDTAVAARAALLDPVG</sequence>
<evidence type="ECO:0000256" key="2">
    <source>
        <dbReference type="ARBA" id="ARBA00012247"/>
    </source>
</evidence>